<keyword evidence="1 3" id="KW-0808">Transferase</keyword>
<accession>E7N4K2</accession>
<sequence length="351" mass="38361">MGLNFKVQFVNHDAAVRTLRTNDGQNSVFMTFGPGSYLMSGTIVYGVSERHVLVGRYSSLADGLTFNIGQNHNLHNITTYPFENLRRLKTGDHQNHAAAVNRGQIIIGSDVWIGDNVCLMGGVRIGNGAVIGANAVVAKDIPPYAVAVGNPARVVKYRFDEETIRRLQKIKWWNWPAEKIETHRAFLEGGDMEAFLAACERTYTPPSADEDADIAATVRALRAEQYTIYYFIPDFSADDAVWRHTLESYITSYRARDKAALILAVSQDADAKAPLEAIAARLADCGDDAPLIFTHMPAQGREFSPAILAASDVLITTKEDVSSRAADDAADAGLTIRYGLDPAALIFPPLS</sequence>
<dbReference type="Pfam" id="PF00132">
    <property type="entry name" value="Hexapep"/>
    <property type="match status" value="1"/>
</dbReference>
<dbReference type="Proteomes" id="UP000004633">
    <property type="component" value="Unassembled WGS sequence"/>
</dbReference>
<reference evidence="3 4" key="1">
    <citation type="submission" date="2010-08" db="EMBL/GenBank/DDBJ databases">
        <authorList>
            <person name="Weinstock G."/>
            <person name="Sodergren E."/>
            <person name="Clifton S."/>
            <person name="Fulton L."/>
            <person name="Fulton B."/>
            <person name="Courtney L."/>
            <person name="Fronick C."/>
            <person name="Harrison M."/>
            <person name="Strong C."/>
            <person name="Farmer C."/>
            <person name="Delahaunty K."/>
            <person name="Markovic C."/>
            <person name="Hall O."/>
            <person name="Minx P."/>
            <person name="Tomlinson C."/>
            <person name="Mitreva M."/>
            <person name="Hou S."/>
            <person name="Chen J."/>
            <person name="Wollam A."/>
            <person name="Pepin K.H."/>
            <person name="Johnson M."/>
            <person name="Bhonagiri V."/>
            <person name="Zhang X."/>
            <person name="Suruliraj S."/>
            <person name="Warren W."/>
            <person name="Chinwalla A."/>
            <person name="Mardis E.R."/>
            <person name="Wilson R.K."/>
        </authorList>
    </citation>
    <scope>NUCLEOTIDE SEQUENCE [LARGE SCALE GENOMIC DNA]</scope>
    <source>
        <strain evidence="3 4">F0399</strain>
    </source>
</reference>
<dbReference type="PROSITE" id="PS00101">
    <property type="entry name" value="HEXAPEP_TRANSFERASES"/>
    <property type="match status" value="1"/>
</dbReference>
<dbReference type="PANTHER" id="PTHR43300:SF11">
    <property type="entry name" value="ACETYLTRANSFERASE RV3034C-RELATED"/>
    <property type="match status" value="1"/>
</dbReference>
<dbReference type="InterPro" id="IPR011004">
    <property type="entry name" value="Trimer_LpxA-like_sf"/>
</dbReference>
<dbReference type="InterPro" id="IPR050179">
    <property type="entry name" value="Trans_hexapeptide_repeat"/>
</dbReference>
<evidence type="ECO:0000313" key="4">
    <source>
        <dbReference type="Proteomes" id="UP000004633"/>
    </source>
</evidence>
<dbReference type="Gene3D" id="2.160.10.10">
    <property type="entry name" value="Hexapeptide repeat proteins"/>
    <property type="match status" value="1"/>
</dbReference>
<comment type="caution">
    <text evidence="3">The sequence shown here is derived from an EMBL/GenBank/DDBJ whole genome shotgun (WGS) entry which is preliminary data.</text>
</comment>
<dbReference type="PANTHER" id="PTHR43300">
    <property type="entry name" value="ACETYLTRANSFERASE"/>
    <property type="match status" value="1"/>
</dbReference>
<gene>
    <name evidence="3" type="ORF">HMPREF9555_01946</name>
</gene>
<dbReference type="InterPro" id="IPR018357">
    <property type="entry name" value="Hexapep_transf_CS"/>
</dbReference>
<evidence type="ECO:0000256" key="1">
    <source>
        <dbReference type="ARBA" id="ARBA00022679"/>
    </source>
</evidence>
<organism evidence="3 4">
    <name type="scientific">Selenomonas artemidis F0399</name>
    <dbReference type="NCBI Taxonomy" id="749551"/>
    <lineage>
        <taxon>Bacteria</taxon>
        <taxon>Bacillati</taxon>
        <taxon>Bacillota</taxon>
        <taxon>Negativicutes</taxon>
        <taxon>Selenomonadales</taxon>
        <taxon>Selenomonadaceae</taxon>
        <taxon>Selenomonas</taxon>
    </lineage>
</organism>
<dbReference type="CDD" id="cd03349">
    <property type="entry name" value="LbH_XAT"/>
    <property type="match status" value="1"/>
</dbReference>
<dbReference type="SUPFAM" id="SSF51161">
    <property type="entry name" value="Trimeric LpxA-like enzymes"/>
    <property type="match status" value="1"/>
</dbReference>
<dbReference type="GO" id="GO:0016740">
    <property type="term" value="F:transferase activity"/>
    <property type="evidence" value="ECO:0007669"/>
    <property type="project" value="UniProtKB-KW"/>
</dbReference>
<evidence type="ECO:0000313" key="3">
    <source>
        <dbReference type="EMBL" id="EFW28899.1"/>
    </source>
</evidence>
<dbReference type="AlphaFoldDB" id="E7N4K2"/>
<dbReference type="STRING" id="749551.HMPREF9555_01946"/>
<name>E7N4K2_9FIRM</name>
<proteinExistence type="predicted"/>
<dbReference type="InterPro" id="IPR001451">
    <property type="entry name" value="Hexapep"/>
</dbReference>
<keyword evidence="2" id="KW-0677">Repeat</keyword>
<keyword evidence="4" id="KW-1185">Reference proteome</keyword>
<protein>
    <submittedName>
        <fullName evidence="3">Bacterial transferase hexapeptide repeat protein</fullName>
    </submittedName>
</protein>
<dbReference type="RefSeq" id="WP_009350594.1">
    <property type="nucleotide sequence ID" value="NZ_GL638154.1"/>
</dbReference>
<evidence type="ECO:0000256" key="2">
    <source>
        <dbReference type="ARBA" id="ARBA00022737"/>
    </source>
</evidence>
<dbReference type="EMBL" id="AECV01000053">
    <property type="protein sequence ID" value="EFW28899.1"/>
    <property type="molecule type" value="Genomic_DNA"/>
</dbReference>
<dbReference type="HOGENOM" id="CLU_820685_0_0_9"/>